<dbReference type="EMBL" id="CP021434">
    <property type="protein sequence ID" value="ARU60431.1"/>
    <property type="molecule type" value="Genomic_DNA"/>
</dbReference>
<evidence type="ECO:0000313" key="1">
    <source>
        <dbReference type="EMBL" id="ARU60431.1"/>
    </source>
</evidence>
<protein>
    <submittedName>
        <fullName evidence="1">Uncharacterized protein</fullName>
    </submittedName>
</protein>
<dbReference type="KEGG" id="tum:CBW65_04620"/>
<name>A0A1Y0IIU7_9BACL</name>
<reference evidence="2" key="1">
    <citation type="submission" date="2017-05" db="EMBL/GenBank/DDBJ databases">
        <authorList>
            <person name="Sung H."/>
        </authorList>
    </citation>
    <scope>NUCLEOTIDE SEQUENCE [LARGE SCALE GENOMIC DNA]</scope>
    <source>
        <strain evidence="2">AR23208</strain>
    </source>
</reference>
<gene>
    <name evidence="1" type="ORF">CBW65_04620</name>
</gene>
<dbReference type="OrthoDB" id="2112831at2"/>
<proteinExistence type="predicted"/>
<sequence>MVRLEFRSIPARHEINIKPPKMDMQPERAPLDLEIQDPKLEILRSAQVKIDIDTSQMRADIGYKPVLQLSGDAAAKGQQAWLEGVSRIVSEGNQLSRYDKGTRVGHLADQRLQQGEVSVGIKPVSPPKINVDITPQQAEFTPGHVRVNYKQWSVNTEHEWGTVTGQMVQYPDLEFTLKGNLYDTRV</sequence>
<evidence type="ECO:0000313" key="2">
    <source>
        <dbReference type="Proteomes" id="UP000195437"/>
    </source>
</evidence>
<dbReference type="Proteomes" id="UP000195437">
    <property type="component" value="Chromosome"/>
</dbReference>
<dbReference type="AlphaFoldDB" id="A0A1Y0IIU7"/>
<organism evidence="1 2">
    <name type="scientific">Tumebacillus avium</name>
    <dbReference type="NCBI Taxonomy" id="1903704"/>
    <lineage>
        <taxon>Bacteria</taxon>
        <taxon>Bacillati</taxon>
        <taxon>Bacillota</taxon>
        <taxon>Bacilli</taxon>
        <taxon>Bacillales</taxon>
        <taxon>Alicyclobacillaceae</taxon>
        <taxon>Tumebacillus</taxon>
    </lineage>
</organism>
<dbReference type="Pfam" id="PF20074">
    <property type="entry name" value="DUF6470"/>
    <property type="match status" value="1"/>
</dbReference>
<dbReference type="RefSeq" id="WP_087455823.1">
    <property type="nucleotide sequence ID" value="NZ_CP021434.1"/>
</dbReference>
<accession>A0A1Y0IIU7</accession>
<keyword evidence="2" id="KW-1185">Reference proteome</keyword>
<dbReference type="InterPro" id="IPR045527">
    <property type="entry name" value="DUF6470"/>
</dbReference>